<dbReference type="PANTHER" id="PTHR23421">
    <property type="entry name" value="BETA-GALACTOSIDASE RELATED"/>
    <property type="match status" value="1"/>
</dbReference>
<keyword evidence="8" id="KW-1185">Reference proteome</keyword>
<name>A0ABR4N996_9FUNG</name>
<dbReference type="InterPro" id="IPR017853">
    <property type="entry name" value="GH"/>
</dbReference>
<proteinExistence type="inferred from homology"/>
<dbReference type="Gene3D" id="3.20.20.80">
    <property type="entry name" value="Glycosidases"/>
    <property type="match status" value="1"/>
</dbReference>
<evidence type="ECO:0000259" key="6">
    <source>
        <dbReference type="Pfam" id="PF21467"/>
    </source>
</evidence>
<gene>
    <name evidence="7" type="primary">GLB1L</name>
    <name evidence="7" type="ORF">HK105_204448</name>
</gene>
<comment type="similarity">
    <text evidence="1 4">Belongs to the glycosyl hydrolase 35 family.</text>
</comment>
<accession>A0ABR4N996</accession>
<evidence type="ECO:0000256" key="2">
    <source>
        <dbReference type="ARBA" id="ARBA00022801"/>
    </source>
</evidence>
<reference evidence="7 8" key="1">
    <citation type="submission" date="2023-09" db="EMBL/GenBank/DDBJ databases">
        <title>Pangenome analysis of Batrachochytrium dendrobatidis and related Chytrids.</title>
        <authorList>
            <person name="Yacoub M.N."/>
            <person name="Stajich J.E."/>
            <person name="James T.Y."/>
        </authorList>
    </citation>
    <scope>NUCLEOTIDE SEQUENCE [LARGE SCALE GENOMIC DNA]</scope>
    <source>
        <strain evidence="7 8">JEL0888</strain>
    </source>
</reference>
<dbReference type="EMBL" id="JADGIZ020000019">
    <property type="protein sequence ID" value="KAL2916024.1"/>
    <property type="molecule type" value="Genomic_DNA"/>
</dbReference>
<dbReference type="GO" id="GO:0004565">
    <property type="term" value="F:beta-galactosidase activity"/>
    <property type="evidence" value="ECO:0007669"/>
    <property type="project" value="UniProtKB-EC"/>
</dbReference>
<keyword evidence="2 7" id="KW-0378">Hydrolase</keyword>
<dbReference type="SUPFAM" id="SSF49785">
    <property type="entry name" value="Galactose-binding domain-like"/>
    <property type="match status" value="2"/>
</dbReference>
<dbReference type="InterPro" id="IPR048913">
    <property type="entry name" value="BetaGal_gal-bd"/>
</dbReference>
<dbReference type="EC" id="3.2.1.23" evidence="7"/>
<comment type="caution">
    <text evidence="7">The sequence shown here is derived from an EMBL/GenBank/DDBJ whole genome shotgun (WGS) entry which is preliminary data.</text>
</comment>
<dbReference type="Proteomes" id="UP001527925">
    <property type="component" value="Unassembled WGS sequence"/>
</dbReference>
<keyword evidence="3 7" id="KW-0326">Glycosidase</keyword>
<dbReference type="Pfam" id="PF01301">
    <property type="entry name" value="Glyco_hydro_35"/>
    <property type="match status" value="1"/>
</dbReference>
<dbReference type="Pfam" id="PF21467">
    <property type="entry name" value="BetaGal_gal-bd"/>
    <property type="match status" value="1"/>
</dbReference>
<feature type="domain" description="Glycoside hydrolase 35 catalytic" evidence="5">
    <location>
        <begin position="59"/>
        <end position="361"/>
    </location>
</feature>
<dbReference type="InterPro" id="IPR008979">
    <property type="entry name" value="Galactose-bd-like_sf"/>
</dbReference>
<dbReference type="SUPFAM" id="SSF51445">
    <property type="entry name" value="(Trans)glycosidases"/>
    <property type="match status" value="1"/>
</dbReference>
<evidence type="ECO:0000256" key="1">
    <source>
        <dbReference type="ARBA" id="ARBA00009809"/>
    </source>
</evidence>
<evidence type="ECO:0000256" key="4">
    <source>
        <dbReference type="RuleBase" id="RU003679"/>
    </source>
</evidence>
<evidence type="ECO:0000313" key="8">
    <source>
        <dbReference type="Proteomes" id="UP001527925"/>
    </source>
</evidence>
<dbReference type="InterPro" id="IPR031330">
    <property type="entry name" value="Gly_Hdrlase_35_cat"/>
</dbReference>
<evidence type="ECO:0000259" key="5">
    <source>
        <dbReference type="Pfam" id="PF01301"/>
    </source>
</evidence>
<organism evidence="7 8">
    <name type="scientific">Polyrhizophydium stewartii</name>
    <dbReference type="NCBI Taxonomy" id="2732419"/>
    <lineage>
        <taxon>Eukaryota</taxon>
        <taxon>Fungi</taxon>
        <taxon>Fungi incertae sedis</taxon>
        <taxon>Chytridiomycota</taxon>
        <taxon>Chytridiomycota incertae sedis</taxon>
        <taxon>Chytridiomycetes</taxon>
        <taxon>Rhizophydiales</taxon>
        <taxon>Rhizophydiales incertae sedis</taxon>
        <taxon>Polyrhizophydium</taxon>
    </lineage>
</organism>
<dbReference type="Gene3D" id="2.60.120.260">
    <property type="entry name" value="Galactose-binding domain-like"/>
    <property type="match status" value="1"/>
</dbReference>
<protein>
    <submittedName>
        <fullName evidence="7">Beta-galactosidase-1-like protein</fullName>
        <ecNumber evidence="7">3.2.1.23</ecNumber>
    </submittedName>
</protein>
<sequence>MAIKPDMFPSGPVAKGWILPRDMTAVPSPAAAFFAAFPEPASCTPKDPPRKAAYDSRAFTIDGKRQLIIAGAVHYARSIPAMWPELMRRTKAAGINTIDTPVFWNLHEPERGQYDFSTGSANLPLFLELAHEASLNVALRVGPYIGANWNYGGMPFWLRDSADSKFRMWDSAYMDSMDLFVRVTLQVVEPFLARNGGPIMMMQIEDRFSEFSNGRKWDSSYLKWVADFSSTLGAGVPWFMNNQDDISSLIVGCSDTFCDNWVNDKRQRDKPGMFVDLPSGWPQKVGKAKPIRPAEDVAFAFASFIARGGTYVSYNMWYGGTNFGRSSATGVQTSYDFDAPLDEHGFPHPRKYKHLAEMHKHLVKYAAVILASEPTKIESSGEHEIHSFGDTSTPDSIVFLSNWGKSSIDLSFDGATFNVAAWSVSLLTRDTADNNKWKVIFNTANVTAATSLDFSSPATATVRIQLTNFASHTEAPGIWDASLAITKDGYHAEQLSLTRDKTDCLWYIKEVDNDLQDESGTMYIGNAWNVYYVWVDGVYIRVRDWEWHSGNDGYRYHVREALEQAGKPTSGKHTIQILSCNSGLPSAGTTTYEAEKKGLLGWDYISGQPISEGTWTYQVGTLGENKKVFEPSFVDDNASPFWKASAVDSLPSNAALAWYRSKIPMADVTAQVDVLLSKAAQIDHPILSFALYTGSLGRGQMWVNGHSIGRFNNTAKQDSGCDKCDYWSSQCFVGCGKPSQEYMRVPADWMLANGTADVQIVWFEEQGCDPTKVTLIPLLG</sequence>
<dbReference type="InterPro" id="IPR001944">
    <property type="entry name" value="Glycoside_Hdrlase_35"/>
</dbReference>
<evidence type="ECO:0000256" key="3">
    <source>
        <dbReference type="ARBA" id="ARBA00023295"/>
    </source>
</evidence>
<evidence type="ECO:0000313" key="7">
    <source>
        <dbReference type="EMBL" id="KAL2916024.1"/>
    </source>
</evidence>
<feature type="domain" description="Beta-galactosidase galactose-binding" evidence="6">
    <location>
        <begin position="688"/>
        <end position="751"/>
    </location>
</feature>
<dbReference type="PRINTS" id="PR00742">
    <property type="entry name" value="GLHYDRLASE35"/>
</dbReference>